<feature type="transmembrane region" description="Helical" evidence="12">
    <location>
        <begin position="155"/>
        <end position="177"/>
    </location>
</feature>
<dbReference type="PROSITE" id="PS51201">
    <property type="entry name" value="RCK_N"/>
    <property type="match status" value="1"/>
</dbReference>
<feature type="compositionally biased region" description="Basic and acidic residues" evidence="11">
    <location>
        <begin position="653"/>
        <end position="664"/>
    </location>
</feature>
<organism evidence="14 15">
    <name type="scientific">Psychrobacter aestuarii</name>
    <dbReference type="NCBI Taxonomy" id="556327"/>
    <lineage>
        <taxon>Bacteria</taxon>
        <taxon>Pseudomonadati</taxon>
        <taxon>Pseudomonadota</taxon>
        <taxon>Gammaproteobacteria</taxon>
        <taxon>Moraxellales</taxon>
        <taxon>Moraxellaceae</taxon>
        <taxon>Psychrobacter</taxon>
    </lineage>
</organism>
<feature type="transmembrane region" description="Helical" evidence="12">
    <location>
        <begin position="364"/>
        <end position="383"/>
    </location>
</feature>
<keyword evidence="15" id="KW-1185">Reference proteome</keyword>
<dbReference type="Pfam" id="PF02254">
    <property type="entry name" value="TrkA_N"/>
    <property type="match status" value="1"/>
</dbReference>
<feature type="region of interest" description="Disordered" evidence="11">
    <location>
        <begin position="614"/>
        <end position="664"/>
    </location>
</feature>
<protein>
    <submittedName>
        <fullName evidence="14">Monovalent cation:proton antiporter-2 (CPA2) family protein</fullName>
    </submittedName>
</protein>
<evidence type="ECO:0000256" key="5">
    <source>
        <dbReference type="ARBA" id="ARBA00022538"/>
    </source>
</evidence>
<keyword evidence="10 12" id="KW-0472">Membrane</keyword>
<evidence type="ECO:0000256" key="9">
    <source>
        <dbReference type="ARBA" id="ARBA00023065"/>
    </source>
</evidence>
<evidence type="ECO:0000256" key="7">
    <source>
        <dbReference type="ARBA" id="ARBA00022958"/>
    </source>
</evidence>
<feature type="transmembrane region" description="Helical" evidence="12">
    <location>
        <begin position="122"/>
        <end position="143"/>
    </location>
</feature>
<feature type="transmembrane region" description="Helical" evidence="12">
    <location>
        <begin position="300"/>
        <end position="319"/>
    </location>
</feature>
<comment type="subcellular location">
    <subcellularLocation>
        <location evidence="1">Membrane</location>
        <topology evidence="1">Multi-pass membrane protein</topology>
    </subcellularLocation>
</comment>
<evidence type="ECO:0000313" key="15">
    <source>
        <dbReference type="Proteomes" id="UP001501787"/>
    </source>
</evidence>
<accession>A0ABN0VV16</accession>
<keyword evidence="8 12" id="KW-1133">Transmembrane helix</keyword>
<evidence type="ECO:0000256" key="2">
    <source>
        <dbReference type="ARBA" id="ARBA00005551"/>
    </source>
</evidence>
<dbReference type="InterPro" id="IPR006153">
    <property type="entry name" value="Cation/H_exchanger_TM"/>
</dbReference>
<dbReference type="Pfam" id="PF00999">
    <property type="entry name" value="Na_H_Exchanger"/>
    <property type="match status" value="1"/>
</dbReference>
<comment type="similarity">
    <text evidence="2">Belongs to the monovalent cation:proton antiporter 2 (CPA2) transporter (TC 2.A.37) family.</text>
</comment>
<dbReference type="SUPFAM" id="SSF51735">
    <property type="entry name" value="NAD(P)-binding Rossmann-fold domains"/>
    <property type="match status" value="1"/>
</dbReference>
<dbReference type="InterPro" id="IPR004771">
    <property type="entry name" value="K/H_exchanger"/>
</dbReference>
<dbReference type="InterPro" id="IPR003148">
    <property type="entry name" value="RCK_N"/>
</dbReference>
<dbReference type="Gene3D" id="1.20.1530.20">
    <property type="match status" value="1"/>
</dbReference>
<keyword evidence="4" id="KW-0050">Antiport</keyword>
<evidence type="ECO:0000256" key="4">
    <source>
        <dbReference type="ARBA" id="ARBA00022449"/>
    </source>
</evidence>
<sequence length="664" mass="73268">MFAAAAAGSPNLMLQATIFLGAALLFVPLGKRFGIATVLGYLITGLILGPSVLDVAGDAESLLHFSEFGVVMLLFIIGLELQPSRLWALRRSIFVLGGLQVGVTGVLLMGLVYSIFPFHLDTAFIVGFGLALSSTAFVLQILTEKQQLSSTHGREAFTILLFQDIAVIPLLAVIPFLSGVREQSYDLIYFAKVFAVFGGLIIASRYIVRPFFKFVASSGATELLTAVALFIVMGVSILMGQIGLSMALGAFLTGVLLADSEYRHELEASIEPFKGLLLGLFFMSVGMLTDVKLIMAQPLFIMGCAIALMLIKFAVIAITAKILGNRWPTSIRLGVTLAQGGEFAFVLFSVATSQNVLRPELANMLNLIVTLSMALTPVAFLLLEKIGEPFFAKRKPSRDYDTIPDHEHPVIIAGFGRMGQIIGRVLRMHNIEFTAIERSANRVDFVRKFGNQVYYGDPKNPEILRAAGIGKARLFIIAVDDLERSITTAQYLHHNYPNLVVLARARDRQHYYRLREVGVRHIWRETYLSALDMSRESLQLLGITPEKARETIHTFRDYDDDLIERQQAIYDDEARMIESSQSAIAELESLFDEDIGKARKMDLSEFYNVLQNDERQNAETSEDASTDAAKDGVAKVDVSKDTPTDTETDNADDASKANKDNPKQ</sequence>
<evidence type="ECO:0000313" key="14">
    <source>
        <dbReference type="EMBL" id="GAA0317933.1"/>
    </source>
</evidence>
<dbReference type="EMBL" id="BAAAFR010000004">
    <property type="protein sequence ID" value="GAA0317933.1"/>
    <property type="molecule type" value="Genomic_DNA"/>
</dbReference>
<dbReference type="InterPro" id="IPR036291">
    <property type="entry name" value="NAD(P)-bd_dom_sf"/>
</dbReference>
<evidence type="ECO:0000256" key="8">
    <source>
        <dbReference type="ARBA" id="ARBA00022989"/>
    </source>
</evidence>
<gene>
    <name evidence="14" type="ORF">GCM10009129_14300</name>
</gene>
<dbReference type="PANTHER" id="PTHR46157:SF4">
    <property type="entry name" value="K(+) EFFLUX ANTIPORTER 3, CHLOROPLASTIC"/>
    <property type="match status" value="1"/>
</dbReference>
<feature type="transmembrane region" description="Helical" evidence="12">
    <location>
        <begin position="220"/>
        <end position="238"/>
    </location>
</feature>
<evidence type="ECO:0000259" key="13">
    <source>
        <dbReference type="PROSITE" id="PS51201"/>
    </source>
</evidence>
<feature type="transmembrane region" description="Helical" evidence="12">
    <location>
        <begin position="12"/>
        <end position="29"/>
    </location>
</feature>
<comment type="caution">
    <text evidence="14">The sequence shown here is derived from an EMBL/GenBank/DDBJ whole genome shotgun (WGS) entry which is preliminary data.</text>
</comment>
<evidence type="ECO:0000256" key="12">
    <source>
        <dbReference type="SAM" id="Phobius"/>
    </source>
</evidence>
<evidence type="ECO:0000256" key="6">
    <source>
        <dbReference type="ARBA" id="ARBA00022692"/>
    </source>
</evidence>
<dbReference type="Gene3D" id="3.40.50.720">
    <property type="entry name" value="NAD(P)-binding Rossmann-like Domain"/>
    <property type="match status" value="1"/>
</dbReference>
<name>A0ABN0VV16_9GAMM</name>
<feature type="transmembrane region" description="Helical" evidence="12">
    <location>
        <begin position="189"/>
        <end position="208"/>
    </location>
</feature>
<evidence type="ECO:0000256" key="10">
    <source>
        <dbReference type="ARBA" id="ARBA00023136"/>
    </source>
</evidence>
<dbReference type="InterPro" id="IPR038770">
    <property type="entry name" value="Na+/solute_symporter_sf"/>
</dbReference>
<evidence type="ECO:0000256" key="3">
    <source>
        <dbReference type="ARBA" id="ARBA00022448"/>
    </source>
</evidence>
<proteinExistence type="inferred from homology"/>
<reference evidence="14 15" key="1">
    <citation type="journal article" date="2019" name="Int. J. Syst. Evol. Microbiol.">
        <title>The Global Catalogue of Microorganisms (GCM) 10K type strain sequencing project: providing services to taxonomists for standard genome sequencing and annotation.</title>
        <authorList>
            <consortium name="The Broad Institute Genomics Platform"/>
            <consortium name="The Broad Institute Genome Sequencing Center for Infectious Disease"/>
            <person name="Wu L."/>
            <person name="Ma J."/>
        </authorList>
    </citation>
    <scope>NUCLEOTIDE SEQUENCE [LARGE SCALE GENOMIC DNA]</scope>
    <source>
        <strain evidence="14 15">JCM 16343</strain>
    </source>
</reference>
<feature type="transmembrane region" description="Helical" evidence="12">
    <location>
        <begin position="36"/>
        <end position="56"/>
    </location>
</feature>
<feature type="transmembrane region" description="Helical" evidence="12">
    <location>
        <begin position="93"/>
        <end position="116"/>
    </location>
</feature>
<feature type="domain" description="RCK N-terminal" evidence="13">
    <location>
        <begin position="406"/>
        <end position="523"/>
    </location>
</feature>
<dbReference type="Proteomes" id="UP001501787">
    <property type="component" value="Unassembled WGS sequence"/>
</dbReference>
<evidence type="ECO:0000256" key="11">
    <source>
        <dbReference type="SAM" id="MobiDB-lite"/>
    </source>
</evidence>
<dbReference type="NCBIfam" id="TIGR00932">
    <property type="entry name" value="2a37"/>
    <property type="match status" value="1"/>
</dbReference>
<evidence type="ECO:0000256" key="1">
    <source>
        <dbReference type="ARBA" id="ARBA00004141"/>
    </source>
</evidence>
<keyword evidence="7" id="KW-0630">Potassium</keyword>
<feature type="compositionally biased region" description="Basic and acidic residues" evidence="11">
    <location>
        <begin position="628"/>
        <end position="643"/>
    </location>
</feature>
<dbReference type="RefSeq" id="WP_227691491.1">
    <property type="nucleotide sequence ID" value="NZ_BAAAFR010000004.1"/>
</dbReference>
<keyword evidence="9" id="KW-0406">Ion transport</keyword>
<keyword evidence="5" id="KW-0633">Potassium transport</keyword>
<keyword evidence="3" id="KW-0813">Transport</keyword>
<keyword evidence="6 12" id="KW-0812">Transmembrane</keyword>
<feature type="transmembrane region" description="Helical" evidence="12">
    <location>
        <begin position="62"/>
        <end position="81"/>
    </location>
</feature>
<feature type="transmembrane region" description="Helical" evidence="12">
    <location>
        <begin position="275"/>
        <end position="294"/>
    </location>
</feature>
<dbReference type="PANTHER" id="PTHR46157">
    <property type="entry name" value="K(+) EFFLUX ANTIPORTER 3, CHLOROPLASTIC"/>
    <property type="match status" value="1"/>
</dbReference>